<dbReference type="AlphaFoldDB" id="A0AAN8SXF2"/>
<organism evidence="1 2">
    <name type="scientific">Solanum bulbocastanum</name>
    <name type="common">Wild potato</name>
    <dbReference type="NCBI Taxonomy" id="147425"/>
    <lineage>
        <taxon>Eukaryota</taxon>
        <taxon>Viridiplantae</taxon>
        <taxon>Streptophyta</taxon>
        <taxon>Embryophyta</taxon>
        <taxon>Tracheophyta</taxon>
        <taxon>Spermatophyta</taxon>
        <taxon>Magnoliopsida</taxon>
        <taxon>eudicotyledons</taxon>
        <taxon>Gunneridae</taxon>
        <taxon>Pentapetalae</taxon>
        <taxon>asterids</taxon>
        <taxon>lamiids</taxon>
        <taxon>Solanales</taxon>
        <taxon>Solanaceae</taxon>
        <taxon>Solanoideae</taxon>
        <taxon>Solaneae</taxon>
        <taxon>Solanum</taxon>
    </lineage>
</organism>
<accession>A0AAN8SXF2</accession>
<keyword evidence="2" id="KW-1185">Reference proteome</keyword>
<name>A0AAN8SXF2_SOLBU</name>
<evidence type="ECO:0000313" key="2">
    <source>
        <dbReference type="Proteomes" id="UP001371456"/>
    </source>
</evidence>
<comment type="caution">
    <text evidence="1">The sequence shown here is derived from an EMBL/GenBank/DDBJ whole genome shotgun (WGS) entry which is preliminary data.</text>
</comment>
<proteinExistence type="predicted"/>
<reference evidence="1 2" key="1">
    <citation type="submission" date="2024-02" db="EMBL/GenBank/DDBJ databases">
        <title>de novo genome assembly of Solanum bulbocastanum strain 11H21.</title>
        <authorList>
            <person name="Hosaka A.J."/>
        </authorList>
    </citation>
    <scope>NUCLEOTIDE SEQUENCE [LARGE SCALE GENOMIC DNA]</scope>
    <source>
        <tissue evidence="1">Young leaves</tissue>
    </source>
</reference>
<dbReference type="EMBL" id="JBANQN010000012">
    <property type="protein sequence ID" value="KAK6774422.1"/>
    <property type="molecule type" value="Genomic_DNA"/>
</dbReference>
<dbReference type="Proteomes" id="UP001371456">
    <property type="component" value="Unassembled WGS sequence"/>
</dbReference>
<gene>
    <name evidence="1" type="ORF">RDI58_029661</name>
</gene>
<sequence length="69" mass="8163">MQLLSSLSRRRKVKPRANENKQHKFRLELIIKESRQFYSGIVYIWSTHLELRGNDVYLLSSDLHSICGC</sequence>
<protein>
    <submittedName>
        <fullName evidence="1">Uncharacterized protein</fullName>
    </submittedName>
</protein>
<evidence type="ECO:0000313" key="1">
    <source>
        <dbReference type="EMBL" id="KAK6774422.1"/>
    </source>
</evidence>